<dbReference type="Gene3D" id="1.20.1540.10">
    <property type="entry name" value="Rhomboid-like"/>
    <property type="match status" value="1"/>
</dbReference>
<organism evidence="7 8">
    <name type="scientific">Planctobacterium marinum</name>
    <dbReference type="NCBI Taxonomy" id="1631968"/>
    <lineage>
        <taxon>Bacteria</taxon>
        <taxon>Pseudomonadati</taxon>
        <taxon>Pseudomonadota</taxon>
        <taxon>Gammaproteobacteria</taxon>
        <taxon>Alteromonadales</taxon>
        <taxon>Alteromonadaceae</taxon>
        <taxon>Planctobacterium</taxon>
    </lineage>
</organism>
<feature type="transmembrane region" description="Helical" evidence="5">
    <location>
        <begin position="136"/>
        <end position="155"/>
    </location>
</feature>
<dbReference type="GO" id="GO:0006508">
    <property type="term" value="P:proteolysis"/>
    <property type="evidence" value="ECO:0007669"/>
    <property type="project" value="UniProtKB-KW"/>
</dbReference>
<accession>A0AA48HQL6</accession>
<dbReference type="InterPro" id="IPR035952">
    <property type="entry name" value="Rhomboid-like_sf"/>
</dbReference>
<gene>
    <name evidence="7" type="ORF">MACH26_33880</name>
</gene>
<dbReference type="GO" id="GO:0004252">
    <property type="term" value="F:serine-type endopeptidase activity"/>
    <property type="evidence" value="ECO:0007669"/>
    <property type="project" value="InterPro"/>
</dbReference>
<feature type="transmembrane region" description="Helical" evidence="5">
    <location>
        <begin position="161"/>
        <end position="181"/>
    </location>
</feature>
<keyword evidence="8" id="KW-1185">Reference proteome</keyword>
<keyword evidence="2 5" id="KW-0812">Transmembrane</keyword>
<evidence type="ECO:0000256" key="2">
    <source>
        <dbReference type="ARBA" id="ARBA00022692"/>
    </source>
</evidence>
<feature type="transmembrane region" description="Helical" evidence="5">
    <location>
        <begin position="56"/>
        <end position="79"/>
    </location>
</feature>
<name>A0AA48HQL6_9ALTE</name>
<evidence type="ECO:0000256" key="3">
    <source>
        <dbReference type="ARBA" id="ARBA00022989"/>
    </source>
</evidence>
<dbReference type="InterPro" id="IPR022764">
    <property type="entry name" value="Peptidase_S54_rhomboid_dom"/>
</dbReference>
<dbReference type="GO" id="GO:0016020">
    <property type="term" value="C:membrane"/>
    <property type="evidence" value="ECO:0007669"/>
    <property type="project" value="UniProtKB-SubCell"/>
</dbReference>
<keyword evidence="7" id="KW-0378">Hydrolase</keyword>
<reference evidence="7" key="1">
    <citation type="submission" date="2023-01" db="EMBL/GenBank/DDBJ databases">
        <title>Complete genome sequence of Planctobacterium marinum strain Dej080120_11.</title>
        <authorList>
            <person name="Ueki S."/>
            <person name="Maruyama F."/>
        </authorList>
    </citation>
    <scope>NUCLEOTIDE SEQUENCE</scope>
    <source>
        <strain evidence="7">Dej080120_11</strain>
    </source>
</reference>
<proteinExistence type="predicted"/>
<feature type="transmembrane region" description="Helical" evidence="5">
    <location>
        <begin position="111"/>
        <end position="129"/>
    </location>
</feature>
<feature type="domain" description="Peptidase S54 rhomboid" evidence="6">
    <location>
        <begin position="51"/>
        <end position="182"/>
    </location>
</feature>
<dbReference type="EMBL" id="AP027272">
    <property type="protein sequence ID" value="BDX07867.1"/>
    <property type="molecule type" value="Genomic_DNA"/>
</dbReference>
<sequence length="186" mass="20761">MSARYSLEQQLNFTLRLFALLTVLELLNMVTGRQLNHLALIPRELDALGGIFISPFLHGSLMHYASNIIPICLFSVLLMQYGRKTWWQASAFILLVTGLLVWLLGRNAYHLGASGMVYGYFGFLLFAGFISRSIKLVAISLLVGFFYGGLIFGVLPMSPYISWESHLFGFLVGIAAARLFVKKTTS</sequence>
<keyword evidence="4 5" id="KW-0472">Membrane</keyword>
<dbReference type="Pfam" id="PF01694">
    <property type="entry name" value="Rhomboid"/>
    <property type="match status" value="1"/>
</dbReference>
<comment type="subcellular location">
    <subcellularLocation>
        <location evidence="1">Membrane</location>
        <topology evidence="1">Multi-pass membrane protein</topology>
    </subcellularLocation>
</comment>
<dbReference type="RefSeq" id="WP_338293967.1">
    <property type="nucleotide sequence ID" value="NZ_AP027272.1"/>
</dbReference>
<dbReference type="AlphaFoldDB" id="A0AA48HQL6"/>
<keyword evidence="7" id="KW-0645">Protease</keyword>
<keyword evidence="3 5" id="KW-1133">Transmembrane helix</keyword>
<evidence type="ECO:0000256" key="1">
    <source>
        <dbReference type="ARBA" id="ARBA00004141"/>
    </source>
</evidence>
<dbReference type="Proteomes" id="UP001333710">
    <property type="component" value="Chromosome"/>
</dbReference>
<feature type="transmembrane region" description="Helical" evidence="5">
    <location>
        <begin position="86"/>
        <end position="105"/>
    </location>
</feature>
<evidence type="ECO:0000313" key="8">
    <source>
        <dbReference type="Proteomes" id="UP001333710"/>
    </source>
</evidence>
<dbReference type="KEGG" id="pmaw:MACH26_33880"/>
<dbReference type="SUPFAM" id="SSF144091">
    <property type="entry name" value="Rhomboid-like"/>
    <property type="match status" value="1"/>
</dbReference>
<evidence type="ECO:0000313" key="7">
    <source>
        <dbReference type="EMBL" id="BDX07867.1"/>
    </source>
</evidence>
<evidence type="ECO:0000259" key="6">
    <source>
        <dbReference type="Pfam" id="PF01694"/>
    </source>
</evidence>
<evidence type="ECO:0000256" key="4">
    <source>
        <dbReference type="ARBA" id="ARBA00023136"/>
    </source>
</evidence>
<evidence type="ECO:0000256" key="5">
    <source>
        <dbReference type="SAM" id="Phobius"/>
    </source>
</evidence>
<protein>
    <submittedName>
        <fullName evidence="7">Rhomboid family intramembrane serine protease</fullName>
    </submittedName>
</protein>